<accession>A0A2P2ITE2</accession>
<dbReference type="EMBL" id="GGEC01003986">
    <property type="protein sequence ID" value="MBW84469.1"/>
    <property type="molecule type" value="Transcribed_RNA"/>
</dbReference>
<name>A0A2P2ITE2_RHIMU</name>
<dbReference type="AlphaFoldDB" id="A0A2P2ITE2"/>
<proteinExistence type="predicted"/>
<evidence type="ECO:0000313" key="1">
    <source>
        <dbReference type="EMBL" id="MBW84470.1"/>
    </source>
</evidence>
<reference evidence="1" key="1">
    <citation type="submission" date="2018-02" db="EMBL/GenBank/DDBJ databases">
        <title>Rhizophora mucronata_Transcriptome.</title>
        <authorList>
            <person name="Meera S.P."/>
            <person name="Sreeshan A."/>
            <person name="Augustine A."/>
        </authorList>
    </citation>
    <scope>NUCLEOTIDE SEQUENCE</scope>
    <source>
        <tissue evidence="1">Leaf</tissue>
    </source>
</reference>
<protein>
    <submittedName>
        <fullName evidence="1">Uncharacterized protein</fullName>
    </submittedName>
</protein>
<organism evidence="1">
    <name type="scientific">Rhizophora mucronata</name>
    <name type="common">Asiatic mangrove</name>
    <dbReference type="NCBI Taxonomy" id="61149"/>
    <lineage>
        <taxon>Eukaryota</taxon>
        <taxon>Viridiplantae</taxon>
        <taxon>Streptophyta</taxon>
        <taxon>Embryophyta</taxon>
        <taxon>Tracheophyta</taxon>
        <taxon>Spermatophyta</taxon>
        <taxon>Magnoliopsida</taxon>
        <taxon>eudicotyledons</taxon>
        <taxon>Gunneridae</taxon>
        <taxon>Pentapetalae</taxon>
        <taxon>rosids</taxon>
        <taxon>fabids</taxon>
        <taxon>Malpighiales</taxon>
        <taxon>Rhizophoraceae</taxon>
        <taxon>Rhizophora</taxon>
    </lineage>
</organism>
<sequence length="46" mass="4900">MNGLTCNGFATKSESGLKTNVTLSPHGVFVTSAMHFFKLLEDPSPS</sequence>
<dbReference type="EMBL" id="GGEC01003987">
    <property type="protein sequence ID" value="MBW84470.1"/>
    <property type="molecule type" value="Transcribed_RNA"/>
</dbReference>